<accession>A0ABM0MNW9</accession>
<evidence type="ECO:0000313" key="2">
    <source>
        <dbReference type="Proteomes" id="UP000694865"/>
    </source>
</evidence>
<dbReference type="Proteomes" id="UP000694865">
    <property type="component" value="Unplaced"/>
</dbReference>
<reference evidence="3" key="1">
    <citation type="submission" date="2025-08" db="UniProtKB">
        <authorList>
            <consortium name="RefSeq"/>
        </authorList>
    </citation>
    <scope>IDENTIFICATION</scope>
    <source>
        <tissue evidence="3">Testes</tissue>
    </source>
</reference>
<feature type="compositionally biased region" description="Polar residues" evidence="1">
    <location>
        <begin position="59"/>
        <end position="68"/>
    </location>
</feature>
<dbReference type="RefSeq" id="XP_006821710.1">
    <property type="nucleotide sequence ID" value="XM_006821647.1"/>
</dbReference>
<feature type="region of interest" description="Disordered" evidence="1">
    <location>
        <begin position="1"/>
        <end position="472"/>
    </location>
</feature>
<organism evidence="2 3">
    <name type="scientific">Saccoglossus kowalevskii</name>
    <name type="common">Acorn worm</name>
    <dbReference type="NCBI Taxonomy" id="10224"/>
    <lineage>
        <taxon>Eukaryota</taxon>
        <taxon>Metazoa</taxon>
        <taxon>Hemichordata</taxon>
        <taxon>Enteropneusta</taxon>
        <taxon>Harrimaniidae</taxon>
        <taxon>Saccoglossus</taxon>
    </lineage>
</organism>
<dbReference type="GeneID" id="100376030"/>
<keyword evidence="2" id="KW-1185">Reference proteome</keyword>
<evidence type="ECO:0000313" key="3">
    <source>
        <dbReference type="RefSeq" id="XP_006821710.1"/>
    </source>
</evidence>
<feature type="compositionally biased region" description="Polar residues" evidence="1">
    <location>
        <begin position="411"/>
        <end position="438"/>
    </location>
</feature>
<feature type="compositionally biased region" description="Polar residues" evidence="1">
    <location>
        <begin position="135"/>
        <end position="150"/>
    </location>
</feature>
<protein>
    <submittedName>
        <fullName evidence="3">Flocculation protein FLO11-like</fullName>
    </submittedName>
</protein>
<name>A0ABM0MNW9_SACKO</name>
<feature type="compositionally biased region" description="Polar residues" evidence="1">
    <location>
        <begin position="158"/>
        <end position="168"/>
    </location>
</feature>
<sequence>MADSNPLREFVSNLPRLDPGRLRPSKRTTTKRPFTFSPDWDVSRNSPNTTSDPDSTDTEGNLTPQSRRVSLPASVSIHKSELEASESLPTPETRRVSLPAHVSLNQSKLVSSLPERVRSLSGRKPSPQSHRIDSPASSVASGRSGLSTPRSAKKGSAHKSSPQSSRTKSPAVIVPDQSELSTTKSLRNRSVREPTPQSKRNESPVPVVSDQSELPTPKRLRNRSVREPTPPSKRTESPVPVVSDQSELPTPKSLRNRSVRKPTPQSKRTESPVPVVSDQSELLTTKRLRNRSVHEPTPQSKRTESPVSVSLAQSGLSPVKDQGKSTYEAIDQSAGTETESVTKTDDQLTDVLLVSNPEQQSSDQQSPTKSVHFKQDLQRLPQPVIANASDAPLQRTQPTIRHSALKANKVASLQTPGKRTSPRGQSPELETQHGSFLYTTLPFESGPVVRRKRRRSKTPPAVQDNTLPIETG</sequence>
<feature type="compositionally biased region" description="Polar residues" evidence="1">
    <location>
        <begin position="463"/>
        <end position="472"/>
    </location>
</feature>
<proteinExistence type="predicted"/>
<feature type="compositionally biased region" description="Polar residues" evidence="1">
    <location>
        <begin position="297"/>
        <end position="316"/>
    </location>
</feature>
<evidence type="ECO:0000256" key="1">
    <source>
        <dbReference type="SAM" id="MobiDB-lite"/>
    </source>
</evidence>
<feature type="compositionally biased region" description="Polar residues" evidence="1">
    <location>
        <begin position="356"/>
        <end position="369"/>
    </location>
</feature>
<gene>
    <name evidence="3" type="primary">LOC100376030</name>
</gene>